<dbReference type="Proteomes" id="UP000475862">
    <property type="component" value="Unassembled WGS sequence"/>
</dbReference>
<sequence>MSFIRAAVLKLCFLGAIGLRFHEYNIGIGSIPRYNVYFKFLRYNTHNHIFKYAIRILNDGDEALVAVDHQTGHVLQRRETGRAGLDHRSAEVHPREELAALPVDPHGVHVHPAGGLDPGQPDVVVDQLDRAPELGDAQGARPSGHRVQPEHAVRVREPDAHEPRMARLHVHGEQVFRVSGVPDAKPAGGHAGQRVRGPGLRLGALVVPAGRPETVDGRGQHAQVAGVRGGVVGGDGRQRRSDGGRTPDGGLGRRRGHSGRRRDGRAARTPRRRSRLLDAPARHHPAAGQRELGPFPGQHVIDVHLVQDHVALFARPPVPQPDPARLQPHRLVRVLELHGRGRRDRSAPPPPLFPLSDRPVSQHGVFNIFYPWPVHRNCVVRRQ</sequence>
<protein>
    <submittedName>
        <fullName evidence="3">Uncharacterized protein</fullName>
    </submittedName>
</protein>
<feature type="region of interest" description="Disordered" evidence="1">
    <location>
        <begin position="134"/>
        <end position="160"/>
    </location>
</feature>
<evidence type="ECO:0000313" key="3">
    <source>
        <dbReference type="EMBL" id="KAE9540772.1"/>
    </source>
</evidence>
<evidence type="ECO:0000313" key="4">
    <source>
        <dbReference type="Proteomes" id="UP000475862"/>
    </source>
</evidence>
<keyword evidence="4" id="KW-1185">Reference proteome</keyword>
<reference evidence="3 4" key="1">
    <citation type="submission" date="2019-08" db="EMBL/GenBank/DDBJ databases">
        <title>The genome of the soybean aphid Biotype 1, its phylome, world population structure and adaptation to the North American continent.</title>
        <authorList>
            <person name="Giordano R."/>
            <person name="Donthu R.K."/>
            <person name="Hernandez A.G."/>
            <person name="Wright C.L."/>
            <person name="Zimin A.V."/>
        </authorList>
    </citation>
    <scope>NUCLEOTIDE SEQUENCE [LARGE SCALE GENOMIC DNA]</scope>
    <source>
        <tissue evidence="3">Whole aphids</tissue>
    </source>
</reference>
<comment type="caution">
    <text evidence="3">The sequence shown here is derived from an EMBL/GenBank/DDBJ whole genome shotgun (WGS) entry which is preliminary data.</text>
</comment>
<evidence type="ECO:0000256" key="1">
    <source>
        <dbReference type="SAM" id="MobiDB-lite"/>
    </source>
</evidence>
<dbReference type="EMBL" id="VYZN01000013">
    <property type="protein sequence ID" value="KAE9540772.1"/>
    <property type="molecule type" value="Genomic_DNA"/>
</dbReference>
<feature type="chain" id="PRO_5026137377" evidence="2">
    <location>
        <begin position="19"/>
        <end position="383"/>
    </location>
</feature>
<proteinExistence type="predicted"/>
<gene>
    <name evidence="3" type="ORF">AGLY_004017</name>
</gene>
<feature type="compositionally biased region" description="Basic and acidic residues" evidence="1">
    <location>
        <begin position="236"/>
        <end position="245"/>
    </location>
</feature>
<keyword evidence="2" id="KW-0732">Signal</keyword>
<accession>A0A6G0TWW5</accession>
<name>A0A6G0TWW5_APHGL</name>
<feature type="compositionally biased region" description="Basic and acidic residues" evidence="1">
    <location>
        <begin position="147"/>
        <end position="160"/>
    </location>
</feature>
<evidence type="ECO:0000256" key="2">
    <source>
        <dbReference type="SAM" id="SignalP"/>
    </source>
</evidence>
<organism evidence="3 4">
    <name type="scientific">Aphis glycines</name>
    <name type="common">Soybean aphid</name>
    <dbReference type="NCBI Taxonomy" id="307491"/>
    <lineage>
        <taxon>Eukaryota</taxon>
        <taxon>Metazoa</taxon>
        <taxon>Ecdysozoa</taxon>
        <taxon>Arthropoda</taxon>
        <taxon>Hexapoda</taxon>
        <taxon>Insecta</taxon>
        <taxon>Pterygota</taxon>
        <taxon>Neoptera</taxon>
        <taxon>Paraneoptera</taxon>
        <taxon>Hemiptera</taxon>
        <taxon>Sternorrhyncha</taxon>
        <taxon>Aphidomorpha</taxon>
        <taxon>Aphidoidea</taxon>
        <taxon>Aphididae</taxon>
        <taxon>Aphidini</taxon>
        <taxon>Aphis</taxon>
        <taxon>Aphis</taxon>
    </lineage>
</organism>
<feature type="signal peptide" evidence="2">
    <location>
        <begin position="1"/>
        <end position="18"/>
    </location>
</feature>
<feature type="region of interest" description="Disordered" evidence="1">
    <location>
        <begin position="214"/>
        <end position="290"/>
    </location>
</feature>
<feature type="compositionally biased region" description="Basic residues" evidence="1">
    <location>
        <begin position="252"/>
        <end position="274"/>
    </location>
</feature>
<dbReference type="AlphaFoldDB" id="A0A6G0TWW5"/>